<comment type="similarity">
    <text evidence="1">Belongs to the enoyl-CoA hydratase/isomerase family.</text>
</comment>
<dbReference type="Gene3D" id="3.90.226.10">
    <property type="entry name" value="2-enoyl-CoA Hydratase, Chain A, domain 1"/>
    <property type="match status" value="1"/>
</dbReference>
<dbReference type="STRING" id="564608.C1MNM8"/>
<dbReference type="SUPFAM" id="SSF52096">
    <property type="entry name" value="ClpP/crotonase"/>
    <property type="match status" value="1"/>
</dbReference>
<dbReference type="EMBL" id="GG663737">
    <property type="protein sequence ID" value="EEH58781.1"/>
    <property type="molecule type" value="Genomic_DNA"/>
</dbReference>
<dbReference type="eggNOG" id="KOG1680">
    <property type="taxonomic scope" value="Eukaryota"/>
</dbReference>
<dbReference type="InterPro" id="IPR001753">
    <property type="entry name" value="Enoyl-CoA_hydra/iso"/>
</dbReference>
<dbReference type="Pfam" id="PF00378">
    <property type="entry name" value="ECH_1"/>
    <property type="match status" value="1"/>
</dbReference>
<gene>
    <name evidence="2" type="ORF">MICPUCDRAFT_11302</name>
</gene>
<dbReference type="AlphaFoldDB" id="C1MNM8"/>
<reference evidence="2 3" key="1">
    <citation type="journal article" date="2009" name="Science">
        <title>Green evolution and dynamic adaptations revealed by genomes of the marine picoeukaryotes Micromonas.</title>
        <authorList>
            <person name="Worden A.Z."/>
            <person name="Lee J.H."/>
            <person name="Mock T."/>
            <person name="Rouze P."/>
            <person name="Simmons M.P."/>
            <person name="Aerts A.L."/>
            <person name="Allen A.E."/>
            <person name="Cuvelier M.L."/>
            <person name="Derelle E."/>
            <person name="Everett M.V."/>
            <person name="Foulon E."/>
            <person name="Grimwood J."/>
            <person name="Gundlach H."/>
            <person name="Henrissat B."/>
            <person name="Napoli C."/>
            <person name="McDonald S.M."/>
            <person name="Parker M.S."/>
            <person name="Rombauts S."/>
            <person name="Salamov A."/>
            <person name="Von Dassow P."/>
            <person name="Badger J.H."/>
            <person name="Coutinho P.M."/>
            <person name="Demir E."/>
            <person name="Dubchak I."/>
            <person name="Gentemann C."/>
            <person name="Eikrem W."/>
            <person name="Gready J.E."/>
            <person name="John U."/>
            <person name="Lanier W."/>
            <person name="Lindquist E.A."/>
            <person name="Lucas S."/>
            <person name="Mayer K.F."/>
            <person name="Moreau H."/>
            <person name="Not F."/>
            <person name="Otillar R."/>
            <person name="Panaud O."/>
            <person name="Pangilinan J."/>
            <person name="Paulsen I."/>
            <person name="Piegu B."/>
            <person name="Poliakov A."/>
            <person name="Robbens S."/>
            <person name="Schmutz J."/>
            <person name="Toulza E."/>
            <person name="Wyss T."/>
            <person name="Zelensky A."/>
            <person name="Zhou K."/>
            <person name="Armbrust E.V."/>
            <person name="Bhattacharya D."/>
            <person name="Goodenough U.W."/>
            <person name="Van de Peer Y."/>
            <person name="Grigoriev I.V."/>
        </authorList>
    </citation>
    <scope>NUCLEOTIDE SEQUENCE [LARGE SCALE GENOMIC DNA]</scope>
    <source>
        <strain evidence="2 3">CCMP1545</strain>
    </source>
</reference>
<dbReference type="CDD" id="cd06558">
    <property type="entry name" value="crotonase-like"/>
    <property type="match status" value="1"/>
</dbReference>
<dbReference type="GO" id="GO:0005777">
    <property type="term" value="C:peroxisome"/>
    <property type="evidence" value="ECO:0007669"/>
    <property type="project" value="TreeGrafter"/>
</dbReference>
<dbReference type="PANTHER" id="PTHR43802">
    <property type="entry name" value="ENOYL-COA HYDRATASE"/>
    <property type="match status" value="1"/>
</dbReference>
<feature type="non-terminal residue" evidence="2">
    <location>
        <position position="151"/>
    </location>
</feature>
<sequence>VAVVTIDAPSTSNAITRPMLVHLARAFRELRDAENPAVRACVLAARGRKAFSAGIDLSAAEDVFKMDANDLTNDIVHQMERCDFLIVGAINGVAVNAGFELALACDVLVCSPRAAWIDTHAKLGLLPSWGLSAKLPRIVGAKAANAVSLAG</sequence>
<evidence type="ECO:0000313" key="2">
    <source>
        <dbReference type="EMBL" id="EEH58781.1"/>
    </source>
</evidence>
<protein>
    <submittedName>
        <fullName evidence="2">Predicted protein</fullName>
    </submittedName>
</protein>
<dbReference type="Proteomes" id="UP000001876">
    <property type="component" value="Unassembled WGS sequence"/>
</dbReference>
<evidence type="ECO:0000313" key="3">
    <source>
        <dbReference type="Proteomes" id="UP000001876"/>
    </source>
</evidence>
<name>C1MNM8_MICPC</name>
<dbReference type="OrthoDB" id="2139957at2759"/>
<accession>C1MNM8</accession>
<dbReference type="OMA" id="AWIDTHA"/>
<organism evidence="3">
    <name type="scientific">Micromonas pusilla (strain CCMP1545)</name>
    <name type="common">Picoplanktonic green alga</name>
    <dbReference type="NCBI Taxonomy" id="564608"/>
    <lineage>
        <taxon>Eukaryota</taxon>
        <taxon>Viridiplantae</taxon>
        <taxon>Chlorophyta</taxon>
        <taxon>Mamiellophyceae</taxon>
        <taxon>Mamiellales</taxon>
        <taxon>Mamiellaceae</taxon>
        <taxon>Micromonas</taxon>
    </lineage>
</organism>
<dbReference type="KEGG" id="mpp:MICPUCDRAFT_11302"/>
<keyword evidence="3" id="KW-1185">Reference proteome</keyword>
<dbReference type="PANTHER" id="PTHR43802:SF1">
    <property type="entry name" value="IP11341P-RELATED"/>
    <property type="match status" value="1"/>
</dbReference>
<dbReference type="RefSeq" id="XP_003057136.1">
    <property type="nucleotide sequence ID" value="XM_003057090.1"/>
</dbReference>
<proteinExistence type="inferred from homology"/>
<dbReference type="GeneID" id="9682575"/>
<dbReference type="InterPro" id="IPR029045">
    <property type="entry name" value="ClpP/crotonase-like_dom_sf"/>
</dbReference>
<evidence type="ECO:0000256" key="1">
    <source>
        <dbReference type="ARBA" id="ARBA00005254"/>
    </source>
</evidence>
<feature type="non-terminal residue" evidence="2">
    <location>
        <position position="1"/>
    </location>
</feature>